<feature type="domain" description="PIN" evidence="1">
    <location>
        <begin position="2"/>
        <end position="125"/>
    </location>
</feature>
<evidence type="ECO:0000313" key="2">
    <source>
        <dbReference type="EMBL" id="OGE07783.1"/>
    </source>
</evidence>
<dbReference type="InterPro" id="IPR002716">
    <property type="entry name" value="PIN_dom"/>
</dbReference>
<dbReference type="SMART" id="SM00670">
    <property type="entry name" value="PINc"/>
    <property type="match status" value="1"/>
</dbReference>
<dbReference type="EMBL" id="MFBW01000031">
    <property type="protein sequence ID" value="OGE07783.1"/>
    <property type="molecule type" value="Genomic_DNA"/>
</dbReference>
<proteinExistence type="predicted"/>
<accession>A0A1F5HUL9</accession>
<dbReference type="PANTHER" id="PTHR39664">
    <property type="match status" value="1"/>
</dbReference>
<dbReference type="Proteomes" id="UP000178845">
    <property type="component" value="Unassembled WGS sequence"/>
</dbReference>
<protein>
    <recommendedName>
        <fullName evidence="1">PIN domain-containing protein</fullName>
    </recommendedName>
</protein>
<evidence type="ECO:0000259" key="1">
    <source>
        <dbReference type="SMART" id="SM00670"/>
    </source>
</evidence>
<dbReference type="InterPro" id="IPR029060">
    <property type="entry name" value="PIN-like_dom_sf"/>
</dbReference>
<reference evidence="2 3" key="1">
    <citation type="journal article" date="2016" name="Nat. Commun.">
        <title>Thousands of microbial genomes shed light on interconnected biogeochemical processes in an aquifer system.</title>
        <authorList>
            <person name="Anantharaman K."/>
            <person name="Brown C.T."/>
            <person name="Hug L.A."/>
            <person name="Sharon I."/>
            <person name="Castelle C.J."/>
            <person name="Probst A.J."/>
            <person name="Thomas B.C."/>
            <person name="Singh A."/>
            <person name="Wilkins M.J."/>
            <person name="Karaoz U."/>
            <person name="Brodie E.L."/>
            <person name="Williams K.H."/>
            <person name="Hubbard S.S."/>
            <person name="Banfield J.F."/>
        </authorList>
    </citation>
    <scope>NUCLEOTIDE SEQUENCE [LARGE SCALE GENOMIC DNA]</scope>
</reference>
<gene>
    <name evidence="2" type="ORF">A3I53_02180</name>
</gene>
<dbReference type="Pfam" id="PF01850">
    <property type="entry name" value="PIN"/>
    <property type="match status" value="1"/>
</dbReference>
<organism evidence="2 3">
    <name type="scientific">Candidatus Curtissbacteria bacterium RIFCSPLOWO2_02_FULL_40_13b</name>
    <dbReference type="NCBI Taxonomy" id="1797733"/>
    <lineage>
        <taxon>Bacteria</taxon>
        <taxon>Candidatus Curtissiibacteriota</taxon>
    </lineage>
</organism>
<comment type="caution">
    <text evidence="2">The sequence shown here is derived from an EMBL/GenBank/DDBJ whole genome shotgun (WGS) entry which is preliminary data.</text>
</comment>
<dbReference type="Gene3D" id="3.40.50.1010">
    <property type="entry name" value="5'-nuclease"/>
    <property type="match status" value="1"/>
</dbReference>
<evidence type="ECO:0000313" key="3">
    <source>
        <dbReference type="Proteomes" id="UP000178845"/>
    </source>
</evidence>
<name>A0A1F5HUL9_9BACT</name>
<dbReference type="PANTHER" id="PTHR39664:SF2">
    <property type="entry name" value="NUCLEIC ACID-BINDING PROTEIN, CONTAINING PIN DOMAIN-RELATED"/>
    <property type="match status" value="1"/>
</dbReference>
<sequence>MTRLITDTNVFLRFLLNDNTQQYKQATNIFRKAKEKKIELIVPQIIIFEICFALEKYYQLSKEQVIEKLKAIVSADYFQVQDREVFNTTLGLYKMKNASFVDCFLISQAKMKGSELFTFDKDLPKLV</sequence>
<dbReference type="AlphaFoldDB" id="A0A1F5HUL9"/>
<dbReference type="SUPFAM" id="SSF88723">
    <property type="entry name" value="PIN domain-like"/>
    <property type="match status" value="1"/>
</dbReference>